<dbReference type="InterPro" id="IPR001375">
    <property type="entry name" value="Peptidase_S9_cat"/>
</dbReference>
<dbReference type="GO" id="GO:0006508">
    <property type="term" value="P:proteolysis"/>
    <property type="evidence" value="ECO:0007669"/>
    <property type="project" value="InterPro"/>
</dbReference>
<evidence type="ECO:0000259" key="2">
    <source>
        <dbReference type="Pfam" id="PF00930"/>
    </source>
</evidence>
<dbReference type="Pfam" id="PF00930">
    <property type="entry name" value="DPPIV_N"/>
    <property type="match status" value="1"/>
</dbReference>
<reference evidence="3" key="2">
    <citation type="submission" date="2020-09" db="EMBL/GenBank/DDBJ databases">
        <authorList>
            <person name="Sun Q."/>
            <person name="Zhou Y."/>
        </authorList>
    </citation>
    <scope>NUCLEOTIDE SEQUENCE</scope>
    <source>
        <strain evidence="3">CGMCC 1.15966</strain>
    </source>
</reference>
<dbReference type="InterPro" id="IPR050278">
    <property type="entry name" value="Serine_Prot_S9B/DPPIV"/>
</dbReference>
<dbReference type="Gene3D" id="2.140.10.30">
    <property type="entry name" value="Dipeptidylpeptidase IV, N-terminal domain"/>
    <property type="match status" value="1"/>
</dbReference>
<dbReference type="PANTHER" id="PTHR11731">
    <property type="entry name" value="PROTEASE FAMILY S9B,C DIPEPTIDYL-PEPTIDASE IV-RELATED"/>
    <property type="match status" value="1"/>
</dbReference>
<comment type="caution">
    <text evidence="3">The sequence shown here is derived from an EMBL/GenBank/DDBJ whole genome shotgun (WGS) entry which is preliminary data.</text>
</comment>
<organism evidence="3 4">
    <name type="scientific">Sphingobacterium cellulitidis</name>
    <dbReference type="NCBI Taxonomy" id="1768011"/>
    <lineage>
        <taxon>Bacteria</taxon>
        <taxon>Pseudomonadati</taxon>
        <taxon>Bacteroidota</taxon>
        <taxon>Sphingobacteriia</taxon>
        <taxon>Sphingobacteriales</taxon>
        <taxon>Sphingobacteriaceae</taxon>
        <taxon>Sphingobacterium</taxon>
    </lineage>
</organism>
<evidence type="ECO:0000259" key="1">
    <source>
        <dbReference type="Pfam" id="PF00326"/>
    </source>
</evidence>
<dbReference type="GO" id="GO:0008239">
    <property type="term" value="F:dipeptidyl-peptidase activity"/>
    <property type="evidence" value="ECO:0007669"/>
    <property type="project" value="TreeGrafter"/>
</dbReference>
<gene>
    <name evidence="3" type="primary">pepX1</name>
    <name evidence="3" type="ORF">GCM10011516_21170</name>
</gene>
<dbReference type="SUPFAM" id="SSF53474">
    <property type="entry name" value="alpha/beta-Hydrolases"/>
    <property type="match status" value="1"/>
</dbReference>
<dbReference type="SUPFAM" id="SSF82171">
    <property type="entry name" value="DPP6 N-terminal domain-like"/>
    <property type="match status" value="1"/>
</dbReference>
<keyword evidence="4" id="KW-1185">Reference proteome</keyword>
<dbReference type="EMBL" id="BMKM01000004">
    <property type="protein sequence ID" value="GGE23239.1"/>
    <property type="molecule type" value="Genomic_DNA"/>
</dbReference>
<sequence length="723" mass="83549">MNFLFSKFIESNYKLSHMNKLFSAACFALFILSTDATIAQTKKLSFEQAWNQAPSLTKTISRFEGWADANHYIERANNQLYKVNVKSGKRESYSYPVNTSTRVFIKDKDVYIQYPDSPAKQLTQSPEVDEQNPTLSPDGKYVAFTRKSDLYGLEIASGKEIRYTNDGTDVIYNGWSSWVYYEEILGRPTNYRAFWWSPNSEEIAFMRFDDTKVPMFPIYVSKGQHGYLEETRYPKAGDPNPEVKVGFVKAEGSPIVWADFNEKDDQYFGQPYWSFDSKSIMVQWMNREQNNLKFYAVNPQSGQKSEIYNEEQPTWINLDHDERITYLADNKHYILKSDKTGWAHYYLYNLDGKLVNPITQGDWQVTAIEHIDEKGKVLYFTARKENSATKDLYRIGFDGKNMKRLTFGDYTHNVMVSPDGKYFITNYSNILTPNKVALLDNKGKVLKELADSKADDFANYKVAKREYLTVPSEDGKFNLPVIITYPTDFDESKQYPVIMSIYGGPDAGTVKNTWKGVNGEFWSQEGVIQIEADHRASGHFGKQGVAWMHRNLGNWELVDYITIAKWLKAKPYVAKNKLLMTGHSYGGYMTCLALTKGADYFDFGIAGAPVTSWELYDTHYTERWMDTPQSNPEGYKNGSILPYVNQYKGRLRIMHGDMDDNVHMQNTIQLVDALTSRAVPFELMIYPGSRHGFERSKSAYDFKERTRFYYQYLLEKPIPENLK</sequence>
<feature type="domain" description="Peptidase S9 prolyl oligopeptidase catalytic" evidence="1">
    <location>
        <begin position="520"/>
        <end position="713"/>
    </location>
</feature>
<evidence type="ECO:0000313" key="4">
    <source>
        <dbReference type="Proteomes" id="UP000614460"/>
    </source>
</evidence>
<evidence type="ECO:0000313" key="3">
    <source>
        <dbReference type="EMBL" id="GGE23239.1"/>
    </source>
</evidence>
<protein>
    <submittedName>
        <fullName evidence="3">Peptidase S9</fullName>
    </submittedName>
</protein>
<accession>A0A8H9KTU9</accession>
<dbReference type="InterPro" id="IPR002469">
    <property type="entry name" value="Peptidase_S9B_N"/>
</dbReference>
<reference evidence="3" key="1">
    <citation type="journal article" date="2014" name="Int. J. Syst. Evol. Microbiol.">
        <title>Complete genome sequence of Corynebacterium casei LMG S-19264T (=DSM 44701T), isolated from a smear-ripened cheese.</title>
        <authorList>
            <consortium name="US DOE Joint Genome Institute (JGI-PGF)"/>
            <person name="Walter F."/>
            <person name="Albersmeier A."/>
            <person name="Kalinowski J."/>
            <person name="Ruckert C."/>
        </authorList>
    </citation>
    <scope>NUCLEOTIDE SEQUENCE</scope>
    <source>
        <strain evidence="3">CGMCC 1.15966</strain>
    </source>
</reference>
<dbReference type="Proteomes" id="UP000614460">
    <property type="component" value="Unassembled WGS sequence"/>
</dbReference>
<dbReference type="InterPro" id="IPR029058">
    <property type="entry name" value="AB_hydrolase_fold"/>
</dbReference>
<dbReference type="PANTHER" id="PTHR11731:SF193">
    <property type="entry name" value="DIPEPTIDYL PEPTIDASE 9"/>
    <property type="match status" value="1"/>
</dbReference>
<dbReference type="Pfam" id="PF00326">
    <property type="entry name" value="Peptidase_S9"/>
    <property type="match status" value="1"/>
</dbReference>
<dbReference type="GO" id="GO:0008236">
    <property type="term" value="F:serine-type peptidase activity"/>
    <property type="evidence" value="ECO:0007669"/>
    <property type="project" value="InterPro"/>
</dbReference>
<proteinExistence type="predicted"/>
<dbReference type="Gene3D" id="3.40.50.1820">
    <property type="entry name" value="alpha/beta hydrolase"/>
    <property type="match status" value="1"/>
</dbReference>
<feature type="domain" description="Dipeptidylpeptidase IV N-terminal" evidence="2">
    <location>
        <begin position="109"/>
        <end position="433"/>
    </location>
</feature>
<name>A0A8H9KTU9_9SPHI</name>
<dbReference type="AlphaFoldDB" id="A0A8H9KTU9"/>